<keyword evidence="1" id="KW-0472">Membrane</keyword>
<proteinExistence type="predicted"/>
<evidence type="ECO:0000313" key="3">
    <source>
        <dbReference type="EMBL" id="EGT30913.1"/>
    </source>
</evidence>
<evidence type="ECO:0000259" key="2">
    <source>
        <dbReference type="SMART" id="SM00605"/>
    </source>
</evidence>
<keyword evidence="1" id="KW-0812">Transmembrane</keyword>
<dbReference type="AlphaFoldDB" id="G0M8Z9"/>
<dbReference type="HOGENOM" id="CLU_045736_2_0_1"/>
<dbReference type="InterPro" id="IPR006583">
    <property type="entry name" value="PAN-3_domain"/>
</dbReference>
<sequence length="474" mass="53573">MDHDEASCLFRSTLLPFLVFAYIFVSAVLLVNLLTAQLSKEYDEEYENCSYYNGYLKYDELSKIEAKLLLPPPLSIIYALLHVLLIILRQVFKLLKHMRIGGWCDPCYQFLRKNTIKRMKGDPYQVVKVWREKPEYRIDAIVKNDIKHILTTLFKMIVTWGKPLQVSGSTLLDTSWEDCLQKCWSDAKCVLIHDTSPTCTYYTLGQVFNVEKLTAISVNRVAFRVLSNETGCSDPALEPMLVSGTVQSKAEIDNKEVFYNVTLENDVWRFSSNLTLVCPDNSKMFTRGSVPVCMTIVQSSTCFNRLDADAASCASFGIADTLMGIASWDEFEYVKSNVFSRMKVLIFRSSGTAISFLTNQSTPVNYMRLGVWLDGSRKDTCKRPATKSANCNGNNEYFYSDPYAQNPVFLWRPNQPDGLTIGDADSDCLFFRVSKEANDVAGVGDMPCSSPTYPSLDLCYVGYLCGSYPTYTIV</sequence>
<dbReference type="Proteomes" id="UP000008068">
    <property type="component" value="Unassembled WGS sequence"/>
</dbReference>
<evidence type="ECO:0000256" key="1">
    <source>
        <dbReference type="SAM" id="Phobius"/>
    </source>
</evidence>
<protein>
    <recommendedName>
        <fullName evidence="2">PAN-3 domain-containing protein</fullName>
    </recommendedName>
</protein>
<organism evidence="4">
    <name type="scientific">Caenorhabditis brenneri</name>
    <name type="common">Nematode worm</name>
    <dbReference type="NCBI Taxonomy" id="135651"/>
    <lineage>
        <taxon>Eukaryota</taxon>
        <taxon>Metazoa</taxon>
        <taxon>Ecdysozoa</taxon>
        <taxon>Nematoda</taxon>
        <taxon>Chromadorea</taxon>
        <taxon>Rhabditida</taxon>
        <taxon>Rhabditina</taxon>
        <taxon>Rhabditomorpha</taxon>
        <taxon>Rhabditoidea</taxon>
        <taxon>Rhabditidae</taxon>
        <taxon>Peloderinae</taxon>
        <taxon>Caenorhabditis</taxon>
    </lineage>
</organism>
<reference evidence="4" key="1">
    <citation type="submission" date="2011-07" db="EMBL/GenBank/DDBJ databases">
        <authorList>
            <consortium name="Caenorhabditis brenneri Sequencing and Analysis Consortium"/>
            <person name="Wilson R.K."/>
        </authorList>
    </citation>
    <scope>NUCLEOTIDE SEQUENCE [LARGE SCALE GENOMIC DNA]</scope>
    <source>
        <strain evidence="4">PB2801</strain>
    </source>
</reference>
<dbReference type="InParanoid" id="G0M8Z9"/>
<evidence type="ECO:0000313" key="4">
    <source>
        <dbReference type="Proteomes" id="UP000008068"/>
    </source>
</evidence>
<dbReference type="STRING" id="135651.G0M8Z9"/>
<dbReference type="Pfam" id="PF08277">
    <property type="entry name" value="PAN_3"/>
    <property type="match status" value="1"/>
</dbReference>
<dbReference type="PANTHER" id="PTHR47629">
    <property type="entry name" value="C-TYPE LECTIN-RELATED"/>
    <property type="match status" value="1"/>
</dbReference>
<feature type="transmembrane region" description="Helical" evidence="1">
    <location>
        <begin position="68"/>
        <end position="88"/>
    </location>
</feature>
<name>G0M8Z9_CAEBE</name>
<dbReference type="SMART" id="SM00605">
    <property type="entry name" value="CW"/>
    <property type="match status" value="1"/>
</dbReference>
<keyword evidence="4" id="KW-1185">Reference proteome</keyword>
<feature type="domain" description="PAN-3" evidence="2">
    <location>
        <begin position="148"/>
        <end position="272"/>
    </location>
</feature>
<accession>G0M8Z9</accession>
<dbReference type="PANTHER" id="PTHR47629:SF6">
    <property type="entry name" value="CW DOMAIN-CONTAINING PROTEIN-RELATED"/>
    <property type="match status" value="1"/>
</dbReference>
<gene>
    <name evidence="3" type="ORF">CAEBREN_06073</name>
</gene>
<keyword evidence="1" id="KW-1133">Transmembrane helix</keyword>
<dbReference type="EMBL" id="GL379787">
    <property type="protein sequence ID" value="EGT30913.1"/>
    <property type="molecule type" value="Genomic_DNA"/>
</dbReference>
<feature type="transmembrane region" description="Helical" evidence="1">
    <location>
        <begin position="12"/>
        <end position="34"/>
    </location>
</feature>
<dbReference type="OrthoDB" id="10543250at2759"/>
<dbReference type="eggNOG" id="KOG4297">
    <property type="taxonomic scope" value="Eukaryota"/>
</dbReference>